<reference evidence="3" key="1">
    <citation type="journal article" date="2020" name="Fungal Divers.">
        <title>Resolving the Mortierellaceae phylogeny through synthesis of multi-gene phylogenetics and phylogenomics.</title>
        <authorList>
            <person name="Vandepol N."/>
            <person name="Liber J."/>
            <person name="Desiro A."/>
            <person name="Na H."/>
            <person name="Kennedy M."/>
            <person name="Barry K."/>
            <person name="Grigoriev I.V."/>
            <person name="Miller A.N."/>
            <person name="O'Donnell K."/>
            <person name="Stajich J.E."/>
            <person name="Bonito G."/>
        </authorList>
    </citation>
    <scope>NUCLEOTIDE SEQUENCE</scope>
    <source>
        <strain evidence="3">MES-2147</strain>
    </source>
</reference>
<comment type="caution">
    <text evidence="3">The sequence shown here is derived from an EMBL/GenBank/DDBJ whole genome shotgun (WGS) entry which is preliminary data.</text>
</comment>
<dbReference type="EMBL" id="JAAAHW010006416">
    <property type="protein sequence ID" value="KAF9961411.1"/>
    <property type="molecule type" value="Genomic_DNA"/>
</dbReference>
<feature type="signal peptide" evidence="2">
    <location>
        <begin position="1"/>
        <end position="20"/>
    </location>
</feature>
<sequence length="267" mass="27293">MVWNSALFLIIAAAAAPVFAEEPSNCKIPDVRYNVTTIQDADNFCTMFPPKGVGLVAPSEACATSVCFGNPTSAGDAIKDNEKFASGVILSAHFLKNEAAKYVQITGCMNGALWNLNGTDDGGQMDSHGWEYRCAGYGKFLSLVEPSSNSYCIRCCAGAKDPNCNTGKSTMGCWNLIPGDYSMPDGSNCPAPTTPTLPGGVVPTTPGTSPTPGTTDPNGGSSTAPAVPSNSSSPSNGADKPSAGVRSVVSLEVVGMFAAGAIALAAF</sequence>
<name>A0A9P6J3R8_9FUNG</name>
<feature type="chain" id="PRO_5040444859" description="Secreted protein" evidence="2">
    <location>
        <begin position="21"/>
        <end position="267"/>
    </location>
</feature>
<dbReference type="OrthoDB" id="3044029at2759"/>
<protein>
    <recommendedName>
        <fullName evidence="5">Secreted protein</fullName>
    </recommendedName>
</protein>
<evidence type="ECO:0000256" key="2">
    <source>
        <dbReference type="SAM" id="SignalP"/>
    </source>
</evidence>
<keyword evidence="2" id="KW-0732">Signal</keyword>
<proteinExistence type="predicted"/>
<keyword evidence="4" id="KW-1185">Reference proteome</keyword>
<gene>
    <name evidence="3" type="ORF">BGZ65_010768</name>
</gene>
<dbReference type="AlphaFoldDB" id="A0A9P6J3R8"/>
<evidence type="ECO:0000256" key="1">
    <source>
        <dbReference type="SAM" id="MobiDB-lite"/>
    </source>
</evidence>
<dbReference type="Proteomes" id="UP000749646">
    <property type="component" value="Unassembled WGS sequence"/>
</dbReference>
<feature type="region of interest" description="Disordered" evidence="1">
    <location>
        <begin position="187"/>
        <end position="243"/>
    </location>
</feature>
<evidence type="ECO:0000313" key="4">
    <source>
        <dbReference type="Proteomes" id="UP000749646"/>
    </source>
</evidence>
<evidence type="ECO:0000313" key="3">
    <source>
        <dbReference type="EMBL" id="KAF9961411.1"/>
    </source>
</evidence>
<accession>A0A9P6J3R8</accession>
<evidence type="ECO:0008006" key="5">
    <source>
        <dbReference type="Google" id="ProtNLM"/>
    </source>
</evidence>
<organism evidence="3 4">
    <name type="scientific">Modicella reniformis</name>
    <dbReference type="NCBI Taxonomy" id="1440133"/>
    <lineage>
        <taxon>Eukaryota</taxon>
        <taxon>Fungi</taxon>
        <taxon>Fungi incertae sedis</taxon>
        <taxon>Mucoromycota</taxon>
        <taxon>Mortierellomycotina</taxon>
        <taxon>Mortierellomycetes</taxon>
        <taxon>Mortierellales</taxon>
        <taxon>Mortierellaceae</taxon>
        <taxon>Modicella</taxon>
    </lineage>
</organism>
<feature type="compositionally biased region" description="Low complexity" evidence="1">
    <location>
        <begin position="190"/>
        <end position="236"/>
    </location>
</feature>